<evidence type="ECO:0008006" key="3">
    <source>
        <dbReference type="Google" id="ProtNLM"/>
    </source>
</evidence>
<gene>
    <name evidence="1" type="ORF">ACFOE0_08920</name>
</gene>
<name>A0ABV7GD33_9GAMM</name>
<organism evidence="1 2">
    <name type="scientific">Shewanella submarina</name>
    <dbReference type="NCBI Taxonomy" id="2016376"/>
    <lineage>
        <taxon>Bacteria</taxon>
        <taxon>Pseudomonadati</taxon>
        <taxon>Pseudomonadota</taxon>
        <taxon>Gammaproteobacteria</taxon>
        <taxon>Alteromonadales</taxon>
        <taxon>Shewanellaceae</taxon>
        <taxon>Shewanella</taxon>
    </lineage>
</organism>
<sequence length="50" mass="6177">MIEHFKKRLIGLLRLFRRAPKRQIHVDIPITRHRYRLEDLDRHTSVDKDS</sequence>
<proteinExistence type="predicted"/>
<protein>
    <recommendedName>
        <fullName evidence="3">DUF1127 domain-containing protein</fullName>
    </recommendedName>
</protein>
<evidence type="ECO:0000313" key="1">
    <source>
        <dbReference type="EMBL" id="MFC3138308.1"/>
    </source>
</evidence>
<dbReference type="RefSeq" id="WP_248937824.1">
    <property type="nucleotide sequence ID" value="NZ_JAKILF010000015.1"/>
</dbReference>
<dbReference type="Proteomes" id="UP001595621">
    <property type="component" value="Unassembled WGS sequence"/>
</dbReference>
<keyword evidence="2" id="KW-1185">Reference proteome</keyword>
<accession>A0ABV7GD33</accession>
<comment type="caution">
    <text evidence="1">The sequence shown here is derived from an EMBL/GenBank/DDBJ whole genome shotgun (WGS) entry which is preliminary data.</text>
</comment>
<evidence type="ECO:0000313" key="2">
    <source>
        <dbReference type="Proteomes" id="UP001595621"/>
    </source>
</evidence>
<reference evidence="2" key="1">
    <citation type="journal article" date="2019" name="Int. J. Syst. Evol. Microbiol.">
        <title>The Global Catalogue of Microorganisms (GCM) 10K type strain sequencing project: providing services to taxonomists for standard genome sequencing and annotation.</title>
        <authorList>
            <consortium name="The Broad Institute Genomics Platform"/>
            <consortium name="The Broad Institute Genome Sequencing Center for Infectious Disease"/>
            <person name="Wu L."/>
            <person name="Ma J."/>
        </authorList>
    </citation>
    <scope>NUCLEOTIDE SEQUENCE [LARGE SCALE GENOMIC DNA]</scope>
    <source>
        <strain evidence="2">KCTC 52277</strain>
    </source>
</reference>
<dbReference type="EMBL" id="JBHRTD010000011">
    <property type="protein sequence ID" value="MFC3138308.1"/>
    <property type="molecule type" value="Genomic_DNA"/>
</dbReference>